<dbReference type="SUPFAM" id="SSF56935">
    <property type="entry name" value="Porins"/>
    <property type="match status" value="1"/>
</dbReference>
<dbReference type="eggNOG" id="COG4771">
    <property type="taxonomic scope" value="Bacteria"/>
</dbReference>
<dbReference type="InterPro" id="IPR037066">
    <property type="entry name" value="Plug_dom_sf"/>
</dbReference>
<comment type="similarity">
    <text evidence="7">Belongs to the TonB-dependent receptor family.</text>
</comment>
<evidence type="ECO:0000256" key="3">
    <source>
        <dbReference type="ARBA" id="ARBA00022452"/>
    </source>
</evidence>
<dbReference type="InterPro" id="IPR023997">
    <property type="entry name" value="TonB-dep_OMP_SusC/RagA_CS"/>
</dbReference>
<keyword evidence="8" id="KW-0732">Signal</keyword>
<feature type="domain" description="TonB-dependent receptor plug" evidence="9">
    <location>
        <begin position="116"/>
        <end position="242"/>
    </location>
</feature>
<dbReference type="Gene3D" id="2.170.130.10">
    <property type="entry name" value="TonB-dependent receptor, plug domain"/>
    <property type="match status" value="1"/>
</dbReference>
<dbReference type="Gene3D" id="2.40.170.20">
    <property type="entry name" value="TonB-dependent receptor, beta-barrel domain"/>
    <property type="match status" value="1"/>
</dbReference>
<gene>
    <name evidence="10" type="ORF">EL17_12395</name>
</gene>
<dbReference type="RefSeq" id="WP_035074783.1">
    <property type="nucleotide sequence ID" value="NZ_JMIH01000022.1"/>
</dbReference>
<dbReference type="Proteomes" id="UP000027821">
    <property type="component" value="Unassembled WGS sequence"/>
</dbReference>
<organism evidence="10 11">
    <name type="scientific">Anditalea andensis</name>
    <dbReference type="NCBI Taxonomy" id="1048983"/>
    <lineage>
        <taxon>Bacteria</taxon>
        <taxon>Pseudomonadati</taxon>
        <taxon>Bacteroidota</taxon>
        <taxon>Cytophagia</taxon>
        <taxon>Cytophagales</taxon>
        <taxon>Cytophagaceae</taxon>
        <taxon>Anditalea</taxon>
    </lineage>
</organism>
<dbReference type="Pfam" id="PF13715">
    <property type="entry name" value="CarbopepD_reg_2"/>
    <property type="match status" value="1"/>
</dbReference>
<feature type="signal peptide" evidence="8">
    <location>
        <begin position="1"/>
        <end position="20"/>
    </location>
</feature>
<protein>
    <submittedName>
        <fullName evidence="10">Membrane protein</fullName>
    </submittedName>
</protein>
<name>A0A074KZY3_9BACT</name>
<dbReference type="EMBL" id="JMIH01000022">
    <property type="protein sequence ID" value="KEO73153.1"/>
    <property type="molecule type" value="Genomic_DNA"/>
</dbReference>
<dbReference type="InterPro" id="IPR012910">
    <property type="entry name" value="Plug_dom"/>
</dbReference>
<evidence type="ECO:0000256" key="4">
    <source>
        <dbReference type="ARBA" id="ARBA00022692"/>
    </source>
</evidence>
<comment type="caution">
    <text evidence="10">The sequence shown here is derived from an EMBL/GenBank/DDBJ whole genome shotgun (WGS) entry which is preliminary data.</text>
</comment>
<keyword evidence="11" id="KW-1185">Reference proteome</keyword>
<evidence type="ECO:0000259" key="9">
    <source>
        <dbReference type="Pfam" id="PF07715"/>
    </source>
</evidence>
<evidence type="ECO:0000256" key="1">
    <source>
        <dbReference type="ARBA" id="ARBA00004571"/>
    </source>
</evidence>
<proteinExistence type="inferred from homology"/>
<dbReference type="InterPro" id="IPR039426">
    <property type="entry name" value="TonB-dep_rcpt-like"/>
</dbReference>
<dbReference type="NCBIfam" id="TIGR04056">
    <property type="entry name" value="OMP_RagA_SusC"/>
    <property type="match status" value="1"/>
</dbReference>
<accession>A0A074KZY3</accession>
<evidence type="ECO:0000256" key="7">
    <source>
        <dbReference type="PROSITE-ProRule" id="PRU01360"/>
    </source>
</evidence>
<dbReference type="PROSITE" id="PS52016">
    <property type="entry name" value="TONB_DEPENDENT_REC_3"/>
    <property type="match status" value="1"/>
</dbReference>
<evidence type="ECO:0000256" key="2">
    <source>
        <dbReference type="ARBA" id="ARBA00022448"/>
    </source>
</evidence>
<evidence type="ECO:0000256" key="6">
    <source>
        <dbReference type="ARBA" id="ARBA00023237"/>
    </source>
</evidence>
<evidence type="ECO:0000313" key="11">
    <source>
        <dbReference type="Proteomes" id="UP000027821"/>
    </source>
</evidence>
<dbReference type="GO" id="GO:0009279">
    <property type="term" value="C:cell outer membrane"/>
    <property type="evidence" value="ECO:0007669"/>
    <property type="project" value="UniProtKB-SubCell"/>
</dbReference>
<dbReference type="SUPFAM" id="SSF49464">
    <property type="entry name" value="Carboxypeptidase regulatory domain-like"/>
    <property type="match status" value="1"/>
</dbReference>
<keyword evidence="6 7" id="KW-0998">Cell outer membrane</keyword>
<dbReference type="OrthoDB" id="9768177at2"/>
<keyword evidence="5 7" id="KW-0472">Membrane</keyword>
<dbReference type="Gene3D" id="2.60.40.1120">
    <property type="entry name" value="Carboxypeptidase-like, regulatory domain"/>
    <property type="match status" value="1"/>
</dbReference>
<reference evidence="10 11" key="1">
    <citation type="submission" date="2014-04" db="EMBL/GenBank/DDBJ databases">
        <title>Characterization and application of a salt tolerant electro-active bacterium.</title>
        <authorList>
            <person name="Yang L."/>
            <person name="Wei S."/>
            <person name="Tay Q.X.M."/>
        </authorList>
    </citation>
    <scope>NUCLEOTIDE SEQUENCE [LARGE SCALE GENOMIC DNA]</scope>
    <source>
        <strain evidence="10 11">LY1</strain>
    </source>
</reference>
<evidence type="ECO:0000256" key="5">
    <source>
        <dbReference type="ARBA" id="ARBA00023136"/>
    </source>
</evidence>
<evidence type="ECO:0000256" key="8">
    <source>
        <dbReference type="SAM" id="SignalP"/>
    </source>
</evidence>
<dbReference type="STRING" id="1048983.EL17_12395"/>
<dbReference type="InterPro" id="IPR036942">
    <property type="entry name" value="Beta-barrel_TonB_sf"/>
</dbReference>
<dbReference type="InterPro" id="IPR023996">
    <property type="entry name" value="TonB-dep_OMP_SusC/RagA"/>
</dbReference>
<dbReference type="InterPro" id="IPR008969">
    <property type="entry name" value="CarboxyPept-like_regulatory"/>
</dbReference>
<dbReference type="NCBIfam" id="TIGR04057">
    <property type="entry name" value="SusC_RagA_signa"/>
    <property type="match status" value="1"/>
</dbReference>
<sequence>MKKTILTMMILLCTLTFSWAQEMEISGRVLSGEDGLPIPGASIMIKGTTTGVVTNEDGNFTIMVNSGRDVLVISFVGMAEKEVTVGNQTFLEITLRDEAQRLDEVVVIGYGTMDRSRLTSSVSSIGSDALERDPLPSVAQAIQGKAGGVQVTQNSGTPGGGVSIRVRGTTSINASSEPLYVIDGVPVNGNTNFTGGQNFDFGGADQGINILSSLNPNDIASVEILKDAAATAIYGARASNGVVLITTKRGAAGQSRISINAYAGYSEVPRERRLNFMDSNQYIDYIQDLWSYNPSGGQINPALLNSNVYTDWQEEIFRTAPIQNYEISATGGSEATQYYTSFGYYNQEGTIQNSGFDRMSFRLNLDHQHSDRLRFSSNVNLTRAFNRRIQEENAREAPIRNGLTSPPTLRVRDELGNYVFDPQGTSRENPIAWLELPTNTAETFRILANIGATYEIARGLSFRTNVGIDVSYIEETFFLPPYGVRYLEGIGVGGSRVTRDQLWLNENILQYERRFGDHSLDLLLGLSFQESRFNFTDARRNNFPFNDIPLISAGGVITGANASAQEWSIVSYFSRLNYGFKDRYLFTANFRVDGSSRFGQDSRYGTFPSFALAWRVGQEDFLRTSSTVSNLKLRTSWGLSGNQEIPNYVNQILYSGGQNYANQPGFLPNVFGDSNLGWETTEQYNFGLDLGLFNDRINLLADYYVKNTRDLLILVAVPRTSGYQNAFRNLGEIQNKGFEFELSTRNLIGEFSWNTSLNMTFNRNKVISLPEGDILGGVGNFNIAREGLPLGSFYGWQTAGVNPETGMIDFLRNDGSLGAPSRQEDRRIIGNPHARLYGGITNNFFYKGFDLSIMGQFVSGIELYNYTAFYRLAGTNLSSNGDIAWTRRWRQPGDITDIPRPSPGNFDNSAVSTRWVEDGSFFRIRNITLGYSLPASITERLKVENFRVYTTIQNAFLITNYTGFDPEVNALSTDGIAYGTDHSNYPQPRIFTGGVNITF</sequence>
<keyword evidence="3 7" id="KW-1134">Transmembrane beta strand</keyword>
<dbReference type="FunFam" id="2.170.130.10:FF:000008">
    <property type="entry name" value="SusC/RagA family TonB-linked outer membrane protein"/>
    <property type="match status" value="1"/>
</dbReference>
<dbReference type="AlphaFoldDB" id="A0A074KZY3"/>
<comment type="subcellular location">
    <subcellularLocation>
        <location evidence="1 7">Cell outer membrane</location>
        <topology evidence="1 7">Multi-pass membrane protein</topology>
    </subcellularLocation>
</comment>
<keyword evidence="2 7" id="KW-0813">Transport</keyword>
<dbReference type="Pfam" id="PF07715">
    <property type="entry name" value="Plug"/>
    <property type="match status" value="1"/>
</dbReference>
<feature type="chain" id="PRO_5001695573" evidence="8">
    <location>
        <begin position="21"/>
        <end position="999"/>
    </location>
</feature>
<evidence type="ECO:0000313" key="10">
    <source>
        <dbReference type="EMBL" id="KEO73153.1"/>
    </source>
</evidence>
<keyword evidence="4 7" id="KW-0812">Transmembrane</keyword>